<organism evidence="1 2">
    <name type="scientific">Dryococelus australis</name>
    <dbReference type="NCBI Taxonomy" id="614101"/>
    <lineage>
        <taxon>Eukaryota</taxon>
        <taxon>Metazoa</taxon>
        <taxon>Ecdysozoa</taxon>
        <taxon>Arthropoda</taxon>
        <taxon>Hexapoda</taxon>
        <taxon>Insecta</taxon>
        <taxon>Pterygota</taxon>
        <taxon>Neoptera</taxon>
        <taxon>Polyneoptera</taxon>
        <taxon>Phasmatodea</taxon>
        <taxon>Verophasmatodea</taxon>
        <taxon>Anareolatae</taxon>
        <taxon>Phasmatidae</taxon>
        <taxon>Eurycanthinae</taxon>
        <taxon>Dryococelus</taxon>
    </lineage>
</organism>
<keyword evidence="2" id="KW-1185">Reference proteome</keyword>
<proteinExistence type="predicted"/>
<evidence type="ECO:0000313" key="2">
    <source>
        <dbReference type="Proteomes" id="UP001159363"/>
    </source>
</evidence>
<sequence>MCWKSLSKSQNSVRSGELMWVELSMEQRWNEEVVNMRSSRKLANQRHRPAQFPLVKICSEPAGIEPSMVEEGCPGGKLLTAPFQHIAVSYNLPPDETAIMQQHEKCFVLCVCVCVRGCARVPGQLPTSILLGRRMHMVVFKHHCMDLVEALFQKKGGREMLPCCEIIYGKRKECERESEMPLQPHCGLLWQTVQGPFH</sequence>
<accession>A0ABQ9INR4</accession>
<evidence type="ECO:0000313" key="1">
    <source>
        <dbReference type="EMBL" id="KAJ8898317.1"/>
    </source>
</evidence>
<reference evidence="1 2" key="1">
    <citation type="submission" date="2023-02" db="EMBL/GenBank/DDBJ databases">
        <title>LHISI_Scaffold_Assembly.</title>
        <authorList>
            <person name="Stuart O.P."/>
            <person name="Cleave R."/>
            <person name="Magrath M.J.L."/>
            <person name="Mikheyev A.S."/>
        </authorList>
    </citation>
    <scope>NUCLEOTIDE SEQUENCE [LARGE SCALE GENOMIC DNA]</scope>
    <source>
        <strain evidence="1">Daus_M_001</strain>
        <tissue evidence="1">Leg muscle</tissue>
    </source>
</reference>
<dbReference type="EMBL" id="JARBHB010000001">
    <property type="protein sequence ID" value="KAJ8898317.1"/>
    <property type="molecule type" value="Genomic_DNA"/>
</dbReference>
<protein>
    <submittedName>
        <fullName evidence="1">Uncharacterized protein</fullName>
    </submittedName>
</protein>
<name>A0ABQ9INR4_9NEOP</name>
<gene>
    <name evidence="1" type="ORF">PR048_003677</name>
</gene>
<dbReference type="Proteomes" id="UP001159363">
    <property type="component" value="Chromosome 1"/>
</dbReference>
<comment type="caution">
    <text evidence="1">The sequence shown here is derived from an EMBL/GenBank/DDBJ whole genome shotgun (WGS) entry which is preliminary data.</text>
</comment>